<gene>
    <name evidence="3" type="ORF">GCM10023258_21200</name>
</gene>
<dbReference type="InterPro" id="IPR041916">
    <property type="entry name" value="Anti_sigma_zinc_sf"/>
</dbReference>
<sequence>MTPHLKGHVRAYVDRALPPALLHVYDRHLVCCTVCRAAADQERRIVAALRADTGVPMSLRTSLMGLAAHPVEGSTLANAQPGAREAGVPRVPSPPLGFRMPSAPSYEPVPTVAPTAPALHRSPMRAAVVASIAAGASVAAAWGLAVSPVPGARVPSTARVPAASFGANAVGAVSAVNFGGSVLPGNRVAPALRESQRSRTVGLGGLPYWAVITRSAAIASNAAAPVRLTALRSAQSGP</sequence>
<protein>
    <recommendedName>
        <fullName evidence="5">Zinc finger protein</fullName>
    </recommendedName>
</protein>
<dbReference type="Proteomes" id="UP001500427">
    <property type="component" value="Unassembled WGS sequence"/>
</dbReference>
<reference evidence="4" key="1">
    <citation type="journal article" date="2019" name="Int. J. Syst. Evol. Microbiol.">
        <title>The Global Catalogue of Microorganisms (GCM) 10K type strain sequencing project: providing services to taxonomists for standard genome sequencing and annotation.</title>
        <authorList>
            <consortium name="The Broad Institute Genomics Platform"/>
            <consortium name="The Broad Institute Genome Sequencing Center for Infectious Disease"/>
            <person name="Wu L."/>
            <person name="Ma J."/>
        </authorList>
    </citation>
    <scope>NUCLEOTIDE SEQUENCE [LARGE SCALE GENOMIC DNA]</scope>
    <source>
        <strain evidence="4">JCM 17687</strain>
    </source>
</reference>
<evidence type="ECO:0000313" key="4">
    <source>
        <dbReference type="Proteomes" id="UP001500427"/>
    </source>
</evidence>
<keyword evidence="2" id="KW-0804">Transcription</keyword>
<evidence type="ECO:0000256" key="2">
    <source>
        <dbReference type="ARBA" id="ARBA00023163"/>
    </source>
</evidence>
<evidence type="ECO:0000256" key="1">
    <source>
        <dbReference type="ARBA" id="ARBA00023015"/>
    </source>
</evidence>
<comment type="caution">
    <text evidence="3">The sequence shown here is derived from an EMBL/GenBank/DDBJ whole genome shotgun (WGS) entry which is preliminary data.</text>
</comment>
<accession>A0ABP9JBJ2</accession>
<keyword evidence="4" id="KW-1185">Reference proteome</keyword>
<organism evidence="3 4">
    <name type="scientific">Terrabacter aeriphilus</name>
    <dbReference type="NCBI Taxonomy" id="515662"/>
    <lineage>
        <taxon>Bacteria</taxon>
        <taxon>Bacillati</taxon>
        <taxon>Actinomycetota</taxon>
        <taxon>Actinomycetes</taxon>
        <taxon>Micrococcales</taxon>
        <taxon>Intrasporangiaceae</taxon>
        <taxon>Terrabacter</taxon>
    </lineage>
</organism>
<evidence type="ECO:0000313" key="3">
    <source>
        <dbReference type="EMBL" id="GAA5026918.1"/>
    </source>
</evidence>
<keyword evidence="1" id="KW-0805">Transcription regulation</keyword>
<dbReference type="RefSeq" id="WP_345507432.1">
    <property type="nucleotide sequence ID" value="NZ_BAABIW010000014.1"/>
</dbReference>
<dbReference type="EMBL" id="BAABIW010000014">
    <property type="protein sequence ID" value="GAA5026918.1"/>
    <property type="molecule type" value="Genomic_DNA"/>
</dbReference>
<dbReference type="Gene3D" id="1.10.10.1320">
    <property type="entry name" value="Anti-sigma factor, zinc-finger domain"/>
    <property type="match status" value="1"/>
</dbReference>
<proteinExistence type="predicted"/>
<evidence type="ECO:0008006" key="5">
    <source>
        <dbReference type="Google" id="ProtNLM"/>
    </source>
</evidence>
<name>A0ABP9JBJ2_9MICO</name>